<keyword evidence="3" id="KW-1185">Reference proteome</keyword>
<sequence length="377" mass="37091">MPAPIRPASLRGSAAIAAAVVAVGLVPLAGTTASAAPPGGEPVTIASGLDNPRQLSIGPGNRLYVAEAGSTAACDAIPGVDPAFAWCGLTGAVTEVRDGQQRRVVTGVPTLSFGGDAIGASDVVVRGRTISLLIGGMSGAASARDDLGGDYGLFGTLRSGRLGSAPLDAADLGLVADLNAFEVAENPDGSEAPDSNAVGMATAGAGWAVADAGGNTVVGVDRGGLEALAVLPAGAPVPNPFGPGLIPPEAVPTDVAVGPDGALYVSQLTGFPFPEGGSSIWRIGADGQVSTYATGLTTVTSLAWRDGALYAVQLDDADFFDGADGSLRRVTPGGSDHAVVVDGLEAPYGLAIRGHSAFVTVGSTSTGGGSVLQIDLR</sequence>
<feature type="chain" id="PRO_5046770095" description="ScyD/ScyE family protein" evidence="1">
    <location>
        <begin position="36"/>
        <end position="377"/>
    </location>
</feature>
<protein>
    <recommendedName>
        <fullName evidence="4">ScyD/ScyE family protein</fullName>
    </recommendedName>
</protein>
<dbReference type="SUPFAM" id="SSF101898">
    <property type="entry name" value="NHL repeat"/>
    <property type="match status" value="1"/>
</dbReference>
<evidence type="ECO:0000256" key="1">
    <source>
        <dbReference type="SAM" id="SignalP"/>
    </source>
</evidence>
<dbReference type="InterPro" id="IPR048031">
    <property type="entry name" value="ScyD/ScyE-like"/>
</dbReference>
<feature type="signal peptide" evidence="1">
    <location>
        <begin position="1"/>
        <end position="35"/>
    </location>
</feature>
<accession>A0ABQ2KMR9</accession>
<dbReference type="NCBIfam" id="NF033206">
    <property type="entry name" value="ScyE_fam"/>
    <property type="match status" value="1"/>
</dbReference>
<evidence type="ECO:0008006" key="4">
    <source>
        <dbReference type="Google" id="ProtNLM"/>
    </source>
</evidence>
<dbReference type="Proteomes" id="UP000626982">
    <property type="component" value="Unassembled WGS sequence"/>
</dbReference>
<dbReference type="Gene3D" id="2.120.10.30">
    <property type="entry name" value="TolB, C-terminal domain"/>
    <property type="match status" value="1"/>
</dbReference>
<keyword evidence="1" id="KW-0732">Signal</keyword>
<proteinExistence type="predicted"/>
<comment type="caution">
    <text evidence="2">The sequence shown here is derived from an EMBL/GenBank/DDBJ whole genome shotgun (WGS) entry which is preliminary data.</text>
</comment>
<gene>
    <name evidence="2" type="ORF">GCM10010968_20770</name>
</gene>
<reference evidence="3" key="1">
    <citation type="journal article" date="2019" name="Int. J. Syst. Evol. Microbiol.">
        <title>The Global Catalogue of Microorganisms (GCM) 10K type strain sequencing project: providing services to taxonomists for standard genome sequencing and annotation.</title>
        <authorList>
            <consortium name="The Broad Institute Genomics Platform"/>
            <consortium name="The Broad Institute Genome Sequencing Center for Infectious Disease"/>
            <person name="Wu L."/>
            <person name="Ma J."/>
        </authorList>
    </citation>
    <scope>NUCLEOTIDE SEQUENCE [LARGE SCALE GENOMIC DNA]</scope>
    <source>
        <strain evidence="3">CGMCC 1.6960</strain>
    </source>
</reference>
<dbReference type="InterPro" id="IPR011042">
    <property type="entry name" value="6-blade_b-propeller_TolB-like"/>
</dbReference>
<dbReference type="EMBL" id="BMLM01000002">
    <property type="protein sequence ID" value="GGN86854.1"/>
    <property type="molecule type" value="Genomic_DNA"/>
</dbReference>
<organism evidence="2 3">
    <name type="scientific">Agrococcus terreus</name>
    <dbReference type="NCBI Taxonomy" id="574649"/>
    <lineage>
        <taxon>Bacteria</taxon>
        <taxon>Bacillati</taxon>
        <taxon>Actinomycetota</taxon>
        <taxon>Actinomycetes</taxon>
        <taxon>Micrococcales</taxon>
        <taxon>Microbacteriaceae</taxon>
        <taxon>Agrococcus</taxon>
    </lineage>
</organism>
<evidence type="ECO:0000313" key="3">
    <source>
        <dbReference type="Proteomes" id="UP000626982"/>
    </source>
</evidence>
<evidence type="ECO:0000313" key="2">
    <source>
        <dbReference type="EMBL" id="GGN86854.1"/>
    </source>
</evidence>
<dbReference type="RefSeq" id="WP_188718245.1">
    <property type="nucleotide sequence ID" value="NZ_BAABBD010000003.1"/>
</dbReference>
<name>A0ABQ2KMR9_9MICO</name>